<gene>
    <name evidence="2" type="ORF">SAMN05443144_106137</name>
</gene>
<dbReference type="SUPFAM" id="SSF53448">
    <property type="entry name" value="Nucleotide-diphospho-sugar transferases"/>
    <property type="match status" value="1"/>
</dbReference>
<dbReference type="Gene3D" id="3.90.550.10">
    <property type="entry name" value="Spore Coat Polysaccharide Biosynthesis Protein SpsA, Chain A"/>
    <property type="match status" value="1"/>
</dbReference>
<dbReference type="InterPro" id="IPR029044">
    <property type="entry name" value="Nucleotide-diphossugar_trans"/>
</dbReference>
<protein>
    <submittedName>
        <fullName evidence="2">Glucose-1-phosphate thymidylyltransferase</fullName>
    </submittedName>
</protein>
<feature type="domain" description="Nucleotidyl transferase" evidence="1">
    <location>
        <begin position="4"/>
        <end position="234"/>
    </location>
</feature>
<dbReference type="InterPro" id="IPR005835">
    <property type="entry name" value="NTP_transferase_dom"/>
</dbReference>
<reference evidence="2 3" key="1">
    <citation type="submission" date="2016-11" db="EMBL/GenBank/DDBJ databases">
        <authorList>
            <person name="Jaros S."/>
            <person name="Januszkiewicz K."/>
            <person name="Wedrychowicz H."/>
        </authorList>
    </citation>
    <scope>NUCLEOTIDE SEQUENCE [LARGE SCALE GENOMIC DNA]</scope>
    <source>
        <strain evidence="2 3">DSM 21986</strain>
    </source>
</reference>
<dbReference type="EMBL" id="FQUS01000006">
    <property type="protein sequence ID" value="SHF21575.1"/>
    <property type="molecule type" value="Genomic_DNA"/>
</dbReference>
<keyword evidence="3" id="KW-1185">Reference proteome</keyword>
<dbReference type="GO" id="GO:0016740">
    <property type="term" value="F:transferase activity"/>
    <property type="evidence" value="ECO:0007669"/>
    <property type="project" value="UniProtKB-KW"/>
</dbReference>
<dbReference type="STRING" id="1194090.SAMN05443144_106137"/>
<organism evidence="2 3">
    <name type="scientific">Fodinibius roseus</name>
    <dbReference type="NCBI Taxonomy" id="1194090"/>
    <lineage>
        <taxon>Bacteria</taxon>
        <taxon>Pseudomonadati</taxon>
        <taxon>Balneolota</taxon>
        <taxon>Balneolia</taxon>
        <taxon>Balneolales</taxon>
        <taxon>Balneolaceae</taxon>
        <taxon>Fodinibius</taxon>
    </lineage>
</organism>
<dbReference type="PANTHER" id="PTHR42883:SF2">
    <property type="entry name" value="THYMIDYLYLTRANSFERASE"/>
    <property type="match status" value="1"/>
</dbReference>
<sequence>MKLIIPMAGRGTRVRPHSHTVPKPLLPVAGKMIVERIVETFARTLDRTIDEIVFILGPDFGREIKDALQAMSDRQNAKATFRVQETAEGTAHAVYCAKEDLNGECIIVFADTIFDMEGSVSIEEADSVIWLKEVEDPSRFGVAVEEDGKITDFVEKPSEPISDLAIIGVYYFKEAGKLKREIEYLLENNVRGHGGEFQLTDALDRLLKKDNVFKKATVDEWLDCGTLPAWLETSGVIVDKEYEEVDQDRFVDTKIIPPVYIGEDVKLENCIIGPRASIARGSKLKKCTVKNSLIQEEASLRDCNIEDSTIGRHAELRDVTQEVHLGDHSKVGVEVK</sequence>
<accession>A0A1M4ZUF9</accession>
<dbReference type="PANTHER" id="PTHR42883">
    <property type="entry name" value="GLUCOSE-1-PHOSPHATE THYMIDYLTRANSFERASE"/>
    <property type="match status" value="1"/>
</dbReference>
<name>A0A1M4ZUF9_9BACT</name>
<evidence type="ECO:0000259" key="1">
    <source>
        <dbReference type="Pfam" id="PF00483"/>
    </source>
</evidence>
<dbReference type="Pfam" id="PF00483">
    <property type="entry name" value="NTP_transferase"/>
    <property type="match status" value="1"/>
</dbReference>
<keyword evidence="2" id="KW-0808">Transferase</keyword>
<proteinExistence type="predicted"/>
<dbReference type="AlphaFoldDB" id="A0A1M4ZUF9"/>
<evidence type="ECO:0000313" key="2">
    <source>
        <dbReference type="EMBL" id="SHF21575.1"/>
    </source>
</evidence>
<dbReference type="Gene3D" id="2.160.10.10">
    <property type="entry name" value="Hexapeptide repeat proteins"/>
    <property type="match status" value="1"/>
</dbReference>
<dbReference type="Proteomes" id="UP000184041">
    <property type="component" value="Unassembled WGS sequence"/>
</dbReference>
<evidence type="ECO:0000313" key="3">
    <source>
        <dbReference type="Proteomes" id="UP000184041"/>
    </source>
</evidence>
<dbReference type="OrthoDB" id="9803871at2"/>
<dbReference type="RefSeq" id="WP_073061607.1">
    <property type="nucleotide sequence ID" value="NZ_FQUS01000006.1"/>
</dbReference>
<dbReference type="CDD" id="cd04181">
    <property type="entry name" value="NTP_transferase"/>
    <property type="match status" value="1"/>
</dbReference>